<dbReference type="RefSeq" id="WP_114686038.1">
    <property type="nucleotide sequence ID" value="NZ_QQNB01000001.1"/>
</dbReference>
<proteinExistence type="predicted"/>
<organism evidence="2 3">
    <name type="scientific">Sphingomonas aracearum</name>
    <dbReference type="NCBI Taxonomy" id="2283317"/>
    <lineage>
        <taxon>Bacteria</taxon>
        <taxon>Pseudomonadati</taxon>
        <taxon>Pseudomonadota</taxon>
        <taxon>Alphaproteobacteria</taxon>
        <taxon>Sphingomonadales</taxon>
        <taxon>Sphingomonadaceae</taxon>
        <taxon>Sphingomonas</taxon>
    </lineage>
</organism>
<sequence>MILLSLLLAAQQSPHSPSAQPGQQPPATIIVEPVAMFLAACDADSDGRTTRAEATACVARTFAGADASKRGSLGFIDFADWAERWLGSRNALPSPFSIDSDHDDRITLAELQANLAETFTRFDKDKDGVLSRAELLTIQTGLPPIERGGKKRGGRGR</sequence>
<dbReference type="InterPro" id="IPR018247">
    <property type="entry name" value="EF_Hand_1_Ca_BS"/>
</dbReference>
<evidence type="ECO:0000259" key="1">
    <source>
        <dbReference type="PROSITE" id="PS50222"/>
    </source>
</evidence>
<dbReference type="Gene3D" id="1.10.238.10">
    <property type="entry name" value="EF-hand"/>
    <property type="match status" value="1"/>
</dbReference>
<dbReference type="Proteomes" id="UP000253918">
    <property type="component" value="Unassembled WGS sequence"/>
</dbReference>
<gene>
    <name evidence="2" type="ORF">DVW87_01685</name>
</gene>
<dbReference type="InterPro" id="IPR002048">
    <property type="entry name" value="EF_hand_dom"/>
</dbReference>
<evidence type="ECO:0000313" key="3">
    <source>
        <dbReference type="Proteomes" id="UP000253918"/>
    </source>
</evidence>
<dbReference type="OrthoDB" id="5470953at2"/>
<dbReference type="InterPro" id="IPR011992">
    <property type="entry name" value="EF-hand-dom_pair"/>
</dbReference>
<dbReference type="GO" id="GO:0005509">
    <property type="term" value="F:calcium ion binding"/>
    <property type="evidence" value="ECO:0007669"/>
    <property type="project" value="InterPro"/>
</dbReference>
<protein>
    <submittedName>
        <fullName evidence="2">EF-hand domain-containing protein</fullName>
    </submittedName>
</protein>
<accession>A0A369VVN5</accession>
<dbReference type="PROSITE" id="PS00018">
    <property type="entry name" value="EF_HAND_1"/>
    <property type="match status" value="1"/>
</dbReference>
<dbReference type="AlphaFoldDB" id="A0A369VVN5"/>
<comment type="caution">
    <text evidence="2">The sequence shown here is derived from an EMBL/GenBank/DDBJ whole genome shotgun (WGS) entry which is preliminary data.</text>
</comment>
<reference evidence="2 3" key="1">
    <citation type="submission" date="2018-07" db="EMBL/GenBank/DDBJ databases">
        <title>a novel species of Sphingomonas isolated from the rhizosphere soil of Araceae plant.</title>
        <authorList>
            <person name="Zhiyong W."/>
            <person name="Qinglan Z."/>
            <person name="Zhiwei F."/>
            <person name="Ding X."/>
            <person name="Gejiao W."/>
            <person name="Shixue Z."/>
        </authorList>
    </citation>
    <scope>NUCLEOTIDE SEQUENCE [LARGE SCALE GENOMIC DNA]</scope>
    <source>
        <strain evidence="2 3">WZY 27</strain>
    </source>
</reference>
<evidence type="ECO:0000313" key="2">
    <source>
        <dbReference type="EMBL" id="RDE06454.1"/>
    </source>
</evidence>
<dbReference type="EMBL" id="QQNB01000001">
    <property type="protein sequence ID" value="RDE06454.1"/>
    <property type="molecule type" value="Genomic_DNA"/>
</dbReference>
<dbReference type="SUPFAM" id="SSF47473">
    <property type="entry name" value="EF-hand"/>
    <property type="match status" value="1"/>
</dbReference>
<dbReference type="PROSITE" id="PS50222">
    <property type="entry name" value="EF_HAND_2"/>
    <property type="match status" value="1"/>
</dbReference>
<feature type="domain" description="EF-hand" evidence="1">
    <location>
        <begin position="110"/>
        <end position="145"/>
    </location>
</feature>
<keyword evidence="3" id="KW-1185">Reference proteome</keyword>
<name>A0A369VVN5_9SPHN</name>
<dbReference type="Pfam" id="PF13202">
    <property type="entry name" value="EF-hand_5"/>
    <property type="match status" value="1"/>
</dbReference>